<accession>A0A9W6TT41</accession>
<evidence type="ECO:0000256" key="1">
    <source>
        <dbReference type="SAM" id="MobiDB-lite"/>
    </source>
</evidence>
<feature type="compositionally biased region" description="Basic residues" evidence="1">
    <location>
        <begin position="185"/>
        <end position="196"/>
    </location>
</feature>
<dbReference type="EMBL" id="BSXW01000326">
    <property type="protein sequence ID" value="GMF18773.1"/>
    <property type="molecule type" value="Genomic_DNA"/>
</dbReference>
<name>A0A9W6TT41_9STRA</name>
<reference evidence="2" key="1">
    <citation type="submission" date="2023-04" db="EMBL/GenBank/DDBJ databases">
        <title>Phytophthora lilii NBRC 32176.</title>
        <authorList>
            <person name="Ichikawa N."/>
            <person name="Sato H."/>
            <person name="Tonouchi N."/>
        </authorList>
    </citation>
    <scope>NUCLEOTIDE SEQUENCE</scope>
    <source>
        <strain evidence="2">NBRC 32176</strain>
    </source>
</reference>
<evidence type="ECO:0000313" key="3">
    <source>
        <dbReference type="Proteomes" id="UP001165083"/>
    </source>
</evidence>
<evidence type="ECO:0000313" key="2">
    <source>
        <dbReference type="EMBL" id="GMF18773.1"/>
    </source>
</evidence>
<proteinExistence type="predicted"/>
<dbReference type="AlphaFoldDB" id="A0A9W6TT41"/>
<keyword evidence="3" id="KW-1185">Reference proteome</keyword>
<dbReference type="OrthoDB" id="124827at2759"/>
<organism evidence="2 3">
    <name type="scientific">Phytophthora lilii</name>
    <dbReference type="NCBI Taxonomy" id="2077276"/>
    <lineage>
        <taxon>Eukaryota</taxon>
        <taxon>Sar</taxon>
        <taxon>Stramenopiles</taxon>
        <taxon>Oomycota</taxon>
        <taxon>Peronosporomycetes</taxon>
        <taxon>Peronosporales</taxon>
        <taxon>Peronosporaceae</taxon>
        <taxon>Phytophthora</taxon>
    </lineage>
</organism>
<protein>
    <submittedName>
        <fullName evidence="2">Unnamed protein product</fullName>
    </submittedName>
</protein>
<dbReference type="Proteomes" id="UP001165083">
    <property type="component" value="Unassembled WGS sequence"/>
</dbReference>
<gene>
    <name evidence="2" type="ORF">Plil01_000707700</name>
</gene>
<feature type="region of interest" description="Disordered" evidence="1">
    <location>
        <begin position="161"/>
        <end position="196"/>
    </location>
</feature>
<sequence length="196" mass="21481">MDLTATNKAFAYVFNTPAEDHKVARVLSNREPDDSVPLLSLDVCDSLTRQNIRLVALALFTSSSGMESGQIQRQRGCTRHSHGLPSAALPGTEDSITHRAAWSAYLTNTPSTAEDSKSTLAQDTPNDITQHPVFLQQTALVEQLIQVNKKLDARLTVMEDKIGSKHPRAPTKAETSEDTCETKSPVKRRRTSPALT</sequence>
<comment type="caution">
    <text evidence="2">The sequence shown here is derived from an EMBL/GenBank/DDBJ whole genome shotgun (WGS) entry which is preliminary data.</text>
</comment>